<gene>
    <name evidence="1" type="ORF">PQU95_02580</name>
</gene>
<keyword evidence="2" id="KW-1185">Reference proteome</keyword>
<name>A0ABT5IU96_9NEIS</name>
<dbReference type="RefSeq" id="WP_272750546.1">
    <property type="nucleotide sequence ID" value="NZ_JAQQLF010000002.1"/>
</dbReference>
<accession>A0ABT5IU96</accession>
<evidence type="ECO:0000313" key="1">
    <source>
        <dbReference type="EMBL" id="MDC7716109.1"/>
    </source>
</evidence>
<dbReference type="EMBL" id="JAQQLF010000002">
    <property type="protein sequence ID" value="MDC7716109.1"/>
    <property type="molecule type" value="Genomic_DNA"/>
</dbReference>
<evidence type="ECO:0000313" key="2">
    <source>
        <dbReference type="Proteomes" id="UP001219956"/>
    </source>
</evidence>
<proteinExistence type="predicted"/>
<sequence length="134" mass="15254">MTDFSNMSLEEIQKQIEELSKLATQRKQASFDEGIAAVKEVMQKFSLTADDLIKAGIVVVKTETAEKSHFFEHNGKKYGNLERGKRPEILLKAMKFQGVKLADILINKTDENIAYANRKEEEIKKTEKYKTLAA</sequence>
<comment type="caution">
    <text evidence="1">The sequence shown here is derived from an EMBL/GenBank/DDBJ whole genome shotgun (WGS) entry which is preliminary data.</text>
</comment>
<protein>
    <recommendedName>
        <fullName evidence="3">DNA-binding protein H-NS</fullName>
    </recommendedName>
</protein>
<dbReference type="Proteomes" id="UP001219956">
    <property type="component" value="Unassembled WGS sequence"/>
</dbReference>
<evidence type="ECO:0008006" key="3">
    <source>
        <dbReference type="Google" id="ProtNLM"/>
    </source>
</evidence>
<organism evidence="1 2">
    <name type="scientific">Vogesella aquatica</name>
    <dbReference type="NCBI Taxonomy" id="2984206"/>
    <lineage>
        <taxon>Bacteria</taxon>
        <taxon>Pseudomonadati</taxon>
        <taxon>Pseudomonadota</taxon>
        <taxon>Betaproteobacteria</taxon>
        <taxon>Neisseriales</taxon>
        <taxon>Chromobacteriaceae</taxon>
        <taxon>Vogesella</taxon>
    </lineage>
</organism>
<reference evidence="1 2" key="1">
    <citation type="submission" date="2023-01" db="EMBL/GenBank/DDBJ databases">
        <title>Novel species of the genus Vogesella isolated from rivers.</title>
        <authorList>
            <person name="Lu H."/>
        </authorList>
    </citation>
    <scope>NUCLEOTIDE SEQUENCE [LARGE SCALE GENOMIC DNA]</scope>
    <source>
        <strain evidence="1 2">DC21W</strain>
    </source>
</reference>